<feature type="binding site" evidence="8">
    <location>
        <position position="181"/>
    </location>
    <ligand>
        <name>ATP</name>
        <dbReference type="ChEBI" id="CHEBI:30616"/>
    </ligand>
</feature>
<protein>
    <recommendedName>
        <fullName evidence="8 9">Chromosomal replication initiator protein DnaA</fullName>
    </recommendedName>
</protein>
<evidence type="ECO:0000256" key="6">
    <source>
        <dbReference type="ARBA" id="ARBA00023121"/>
    </source>
</evidence>
<feature type="binding site" evidence="8">
    <location>
        <position position="178"/>
    </location>
    <ligand>
        <name>ATP</name>
        <dbReference type="ChEBI" id="CHEBI:30616"/>
    </ligand>
</feature>
<evidence type="ECO:0000259" key="14">
    <source>
        <dbReference type="SMART" id="SM00760"/>
    </source>
</evidence>
<dbReference type="Gene3D" id="1.10.1750.10">
    <property type="match status" value="1"/>
</dbReference>
<dbReference type="InterPro" id="IPR003593">
    <property type="entry name" value="AAA+_ATPase"/>
</dbReference>
<evidence type="ECO:0000256" key="9">
    <source>
        <dbReference type="NCBIfam" id="TIGR00362"/>
    </source>
</evidence>
<dbReference type="NCBIfam" id="NF010686">
    <property type="entry name" value="PRK14086.1"/>
    <property type="match status" value="1"/>
</dbReference>
<feature type="domain" description="AAA+ ATPase" evidence="13">
    <location>
        <begin position="167"/>
        <end position="295"/>
    </location>
</feature>
<dbReference type="Gene3D" id="3.40.50.300">
    <property type="entry name" value="P-loop containing nucleotide triphosphate hydrolases"/>
    <property type="match status" value="1"/>
</dbReference>
<feature type="region of interest" description="Domain IV, binds dsDNA" evidence="8">
    <location>
        <begin position="351"/>
        <end position="473"/>
    </location>
</feature>
<dbReference type="InterPro" id="IPR020591">
    <property type="entry name" value="Chromosome_initiator_DnaA-like"/>
</dbReference>
<dbReference type="InterPro" id="IPR013159">
    <property type="entry name" value="DnaA_C"/>
</dbReference>
<dbReference type="PRINTS" id="PR00051">
    <property type="entry name" value="DNAA"/>
</dbReference>
<evidence type="ECO:0000259" key="13">
    <source>
        <dbReference type="SMART" id="SM00382"/>
    </source>
</evidence>
<dbReference type="EMBL" id="JAROCE010000002">
    <property type="protein sequence ID" value="MFM2720640.1"/>
    <property type="molecule type" value="Genomic_DNA"/>
</dbReference>
<dbReference type="SMART" id="SM00382">
    <property type="entry name" value="AAA"/>
    <property type="match status" value="1"/>
</dbReference>
<gene>
    <name evidence="8 15" type="primary">dnaA</name>
    <name evidence="15" type="ORF">P5G46_09000</name>
</gene>
<dbReference type="CDD" id="cd00009">
    <property type="entry name" value="AAA"/>
    <property type="match status" value="1"/>
</dbReference>
<dbReference type="Proteomes" id="UP001630303">
    <property type="component" value="Unassembled WGS sequence"/>
</dbReference>
<dbReference type="RefSeq" id="WP_239276326.1">
    <property type="nucleotide sequence ID" value="NZ_JAROCE010000002.1"/>
</dbReference>
<comment type="caution">
    <text evidence="8">Lacks conserved residue(s) required for the propagation of feature annotation.</text>
</comment>
<proteinExistence type="inferred from homology"/>
<keyword evidence="3 8" id="KW-0235">DNA replication</keyword>
<keyword evidence="7 8" id="KW-0238">DNA-binding</keyword>
<feature type="binding site" evidence="8">
    <location>
        <position position="182"/>
    </location>
    <ligand>
        <name>ATP</name>
        <dbReference type="ChEBI" id="CHEBI:30616"/>
    </ligand>
</feature>
<dbReference type="InterPro" id="IPR027417">
    <property type="entry name" value="P-loop_NTPase"/>
</dbReference>
<dbReference type="HAMAP" id="MF_00377">
    <property type="entry name" value="DnaA_bact"/>
    <property type="match status" value="1"/>
</dbReference>
<keyword evidence="6 8" id="KW-0446">Lipid-binding</keyword>
<evidence type="ECO:0000256" key="5">
    <source>
        <dbReference type="ARBA" id="ARBA00022840"/>
    </source>
</evidence>
<dbReference type="PROSITE" id="PS01008">
    <property type="entry name" value="DNAA"/>
    <property type="match status" value="1"/>
</dbReference>
<dbReference type="Pfam" id="PF08299">
    <property type="entry name" value="Bac_DnaA_C"/>
    <property type="match status" value="1"/>
</dbReference>
<evidence type="ECO:0000256" key="4">
    <source>
        <dbReference type="ARBA" id="ARBA00022741"/>
    </source>
</evidence>
<keyword evidence="2 8" id="KW-0963">Cytoplasm</keyword>
<sequence>MSLHQVPDVPVWSAVLDHLLTDDRVTPQLHGFLNLAVPQGVMGGTLYLDVPNDLTAAQMNKRMRAPILEALTQVQGVDPEVSNFRVVVNPDLIESHRSAPASEERPAPAAPATNSPMPEQAPEPIVPASRNDTRLNPKYTFDNFVIGQSNRFAHAAAVAVAEAPAKAYNPLFIYGDSGLGKTHLLHAIGDYAASMYAGIRIRYVSSEEFTNDFINSIANNRGSAFQARYRDVDILLIDDIQFLQGRAETQEAFFHTFNTLHDHDKQVVITSDLPPKQLTGFEDRMRSRFEWGLITDVQAPDLETRIAILRKKAQSERLLIPDDVLEYIATVVSSNIRELEGALIRVSAFASLNRSTLDMSLAQTVLRDIIDQDDANVVSPTDIITATAQYFKLSVDDLYGSSRSQAVATARQIAMYLCRERTSLSLPKIGQLFGNRDHTTVMYAYKKISDLMKERRSIYNQVSEITTQLGRMR</sequence>
<evidence type="ECO:0000256" key="2">
    <source>
        <dbReference type="ARBA" id="ARBA00022490"/>
    </source>
</evidence>
<accession>A0ABW9GIG3</accession>
<comment type="caution">
    <text evidence="15">The sequence shown here is derived from an EMBL/GenBank/DDBJ whole genome shotgun (WGS) entry which is preliminary data.</text>
</comment>
<keyword evidence="5 8" id="KW-0067">ATP-binding</keyword>
<dbReference type="InterPro" id="IPR018312">
    <property type="entry name" value="Chromosome_initiator_DnaA_CS"/>
</dbReference>
<feature type="region of interest" description="Disordered" evidence="12">
    <location>
        <begin position="96"/>
        <end position="133"/>
    </location>
</feature>
<feature type="compositionally biased region" description="Basic and acidic residues" evidence="12">
    <location>
        <begin position="96"/>
        <end position="106"/>
    </location>
</feature>
<dbReference type="SMART" id="SM00760">
    <property type="entry name" value="Bac_DnaA_C"/>
    <property type="match status" value="1"/>
</dbReference>
<dbReference type="Gene3D" id="1.10.8.60">
    <property type="match status" value="1"/>
</dbReference>
<evidence type="ECO:0000313" key="15">
    <source>
        <dbReference type="EMBL" id="MFM2720640.1"/>
    </source>
</evidence>
<dbReference type="InterPro" id="IPR013317">
    <property type="entry name" value="DnaA_dom"/>
</dbReference>
<feature type="binding site" evidence="8">
    <location>
        <position position="180"/>
    </location>
    <ligand>
        <name>ATP</name>
        <dbReference type="ChEBI" id="CHEBI:30616"/>
    </ligand>
</feature>
<reference evidence="15 16" key="1">
    <citation type="submission" date="2023-03" db="EMBL/GenBank/DDBJ databases">
        <title>MT1 and MT2 Draft Genomes of Novel Species.</title>
        <authorList>
            <person name="Venkateswaran K."/>
        </authorList>
    </citation>
    <scope>NUCLEOTIDE SEQUENCE [LARGE SCALE GENOMIC DNA]</scope>
    <source>
        <strain evidence="15 16">IF8SW-P5</strain>
    </source>
</reference>
<evidence type="ECO:0000256" key="1">
    <source>
        <dbReference type="ARBA" id="ARBA00006583"/>
    </source>
</evidence>
<evidence type="ECO:0000256" key="12">
    <source>
        <dbReference type="SAM" id="MobiDB-lite"/>
    </source>
</evidence>
<evidence type="ECO:0000256" key="10">
    <source>
        <dbReference type="RuleBase" id="RU000577"/>
    </source>
</evidence>
<keyword evidence="16" id="KW-1185">Reference proteome</keyword>
<feature type="domain" description="Chromosomal replication initiator DnaA C-terminal" evidence="14">
    <location>
        <begin position="379"/>
        <end position="448"/>
    </location>
</feature>
<dbReference type="CDD" id="cd06571">
    <property type="entry name" value="Bac_DnaA_C"/>
    <property type="match status" value="1"/>
</dbReference>
<comment type="function">
    <text evidence="8 10">Plays an essential role in the initiation and regulation of chromosomal replication. ATP-DnaA binds to the origin of replication (oriC) to initiate formation of the DNA replication initiation complex once per cell cycle. Binds the DnaA box (a 9 base pair repeat at the origin) and separates the double-stranded (ds)DNA. Forms a right-handed helical filament on oriC DNA; dsDNA binds to the exterior of the filament while single-stranded (ss)DNA is stabiized in the filament's interior. The ATP-DnaA-oriC complex binds and stabilizes one strand of the AT-rich DNA unwinding element (DUE), permitting loading of DNA polymerase. After initiation quickly degrades to an ADP-DnaA complex that is not apt for DNA replication. Binds acidic phospholipids.</text>
</comment>
<evidence type="ECO:0000256" key="11">
    <source>
        <dbReference type="RuleBase" id="RU004227"/>
    </source>
</evidence>
<name>A0ABW9GIG3_9MICO</name>
<organism evidence="15 16">
    <name type="scientific">Microbacterium mcarthurae</name>
    <dbReference type="NCBI Taxonomy" id="3035918"/>
    <lineage>
        <taxon>Bacteria</taxon>
        <taxon>Bacillati</taxon>
        <taxon>Actinomycetota</taxon>
        <taxon>Actinomycetes</taxon>
        <taxon>Micrococcales</taxon>
        <taxon>Microbacteriaceae</taxon>
        <taxon>Microbacterium</taxon>
    </lineage>
</organism>
<dbReference type="PANTHER" id="PTHR30050:SF2">
    <property type="entry name" value="CHROMOSOMAL REPLICATION INITIATOR PROTEIN DNAA"/>
    <property type="match status" value="1"/>
</dbReference>
<keyword evidence="4 8" id="KW-0547">Nucleotide-binding</keyword>
<dbReference type="SUPFAM" id="SSF48295">
    <property type="entry name" value="TrpR-like"/>
    <property type="match status" value="1"/>
</dbReference>
<dbReference type="SUPFAM" id="SSF52540">
    <property type="entry name" value="P-loop containing nucleoside triphosphate hydrolases"/>
    <property type="match status" value="1"/>
</dbReference>
<comment type="subunit">
    <text evidence="8">Oligomerizes as a right-handed, spiral filament on DNA at oriC.</text>
</comment>
<feature type="region of interest" description="Domain I, interacts with DnaA modulators" evidence="8">
    <location>
        <begin position="1"/>
        <end position="109"/>
    </location>
</feature>
<dbReference type="Pfam" id="PF00308">
    <property type="entry name" value="Bac_DnaA"/>
    <property type="match status" value="1"/>
</dbReference>
<evidence type="ECO:0000256" key="8">
    <source>
        <dbReference type="HAMAP-Rule" id="MF_00377"/>
    </source>
</evidence>
<comment type="domain">
    <text evidence="8">Domain I is involved in oligomerization and binding regulators, domain II is flexibile and of varying length in different bacteria, domain III forms the AAA+ region, while domain IV binds dsDNA.</text>
</comment>
<dbReference type="NCBIfam" id="TIGR00362">
    <property type="entry name" value="DnaA"/>
    <property type="match status" value="1"/>
</dbReference>
<feature type="region of interest" description="Domain III, AAA+ region" evidence="8">
    <location>
        <begin position="134"/>
        <end position="350"/>
    </location>
</feature>
<dbReference type="InterPro" id="IPR001957">
    <property type="entry name" value="Chromosome_initiator_DnaA"/>
</dbReference>
<comment type="subcellular location">
    <subcellularLocation>
        <location evidence="8">Cytoplasm</location>
    </subcellularLocation>
</comment>
<dbReference type="PANTHER" id="PTHR30050">
    <property type="entry name" value="CHROMOSOMAL REPLICATION INITIATOR PROTEIN DNAA"/>
    <property type="match status" value="1"/>
</dbReference>
<evidence type="ECO:0000256" key="7">
    <source>
        <dbReference type="ARBA" id="ARBA00023125"/>
    </source>
</evidence>
<evidence type="ECO:0000256" key="3">
    <source>
        <dbReference type="ARBA" id="ARBA00022705"/>
    </source>
</evidence>
<dbReference type="InterPro" id="IPR010921">
    <property type="entry name" value="Trp_repressor/repl_initiator"/>
</dbReference>
<comment type="similarity">
    <text evidence="1 8 11">Belongs to the DnaA family.</text>
</comment>
<evidence type="ECO:0000313" key="16">
    <source>
        <dbReference type="Proteomes" id="UP001630303"/>
    </source>
</evidence>